<evidence type="ECO:0000256" key="1">
    <source>
        <dbReference type="SAM" id="MobiDB-lite"/>
    </source>
</evidence>
<feature type="domain" description="DUF4166" evidence="2">
    <location>
        <begin position="39"/>
        <end position="224"/>
    </location>
</feature>
<evidence type="ECO:0000259" key="2">
    <source>
        <dbReference type="Pfam" id="PF13761"/>
    </source>
</evidence>
<evidence type="ECO:0000313" key="4">
    <source>
        <dbReference type="Proteomes" id="UP001595858"/>
    </source>
</evidence>
<dbReference type="Pfam" id="PF13761">
    <property type="entry name" value="DUF4166"/>
    <property type="match status" value="1"/>
</dbReference>
<comment type="caution">
    <text evidence="3">The sequence shown here is derived from an EMBL/GenBank/DDBJ whole genome shotgun (WGS) entry which is preliminary data.</text>
</comment>
<proteinExistence type="predicted"/>
<keyword evidence="4" id="KW-1185">Reference proteome</keyword>
<gene>
    <name evidence="3" type="ORF">ACFPCZ_19390</name>
</gene>
<organism evidence="3 4">
    <name type="scientific">Streptomonospora arabica</name>
    <dbReference type="NCBI Taxonomy" id="412417"/>
    <lineage>
        <taxon>Bacteria</taxon>
        <taxon>Bacillati</taxon>
        <taxon>Actinomycetota</taxon>
        <taxon>Actinomycetes</taxon>
        <taxon>Streptosporangiales</taxon>
        <taxon>Nocardiopsidaceae</taxon>
        <taxon>Streptomonospora</taxon>
    </lineage>
</organism>
<reference evidence="4" key="1">
    <citation type="journal article" date="2019" name="Int. J. Syst. Evol. Microbiol.">
        <title>The Global Catalogue of Microorganisms (GCM) 10K type strain sequencing project: providing services to taxonomists for standard genome sequencing and annotation.</title>
        <authorList>
            <consortium name="The Broad Institute Genomics Platform"/>
            <consortium name="The Broad Institute Genome Sequencing Center for Infectious Disease"/>
            <person name="Wu L."/>
            <person name="Ma J."/>
        </authorList>
    </citation>
    <scope>NUCLEOTIDE SEQUENCE [LARGE SCALE GENOMIC DNA]</scope>
    <source>
        <strain evidence="4">CGMCC 4.7304</strain>
    </source>
</reference>
<dbReference type="RefSeq" id="WP_386699702.1">
    <property type="nucleotide sequence ID" value="NZ_JBHSIY010000019.1"/>
</dbReference>
<sequence>PARRARARTRPRGAGGRSMSAAETPPLFVRALGADFQRLHPRLQHRFSAGLSTGRGCVGRGVMHRVWHGRWPVRPLLALGALRNVLLPEAGENVPFTVVNAPYRDSFGREALTFVRSFAFPQRRRRFDAHMVYSPERGCIVDYLGTHQHLATDLHAAAGPGGELLIESGRHRLREGPVDAGVPAALAGRARVRESYDDRAGCFRIAVVVDNPVLGALFGYEGWFEADYPDAAALGRCAGLRAVREEQRV</sequence>
<accession>A0ABV9SR48</accession>
<feature type="region of interest" description="Disordered" evidence="1">
    <location>
        <begin position="1"/>
        <end position="21"/>
    </location>
</feature>
<dbReference type="Proteomes" id="UP001595858">
    <property type="component" value="Unassembled WGS sequence"/>
</dbReference>
<protein>
    <submittedName>
        <fullName evidence="3">DUF4166 domain-containing protein</fullName>
    </submittedName>
</protein>
<evidence type="ECO:0000313" key="3">
    <source>
        <dbReference type="EMBL" id="MFC4868805.1"/>
    </source>
</evidence>
<dbReference type="EMBL" id="JBHSIY010000019">
    <property type="protein sequence ID" value="MFC4868805.1"/>
    <property type="molecule type" value="Genomic_DNA"/>
</dbReference>
<feature type="compositionally biased region" description="Basic residues" evidence="1">
    <location>
        <begin position="1"/>
        <end position="11"/>
    </location>
</feature>
<name>A0ABV9SR48_9ACTN</name>
<feature type="non-terminal residue" evidence="3">
    <location>
        <position position="1"/>
    </location>
</feature>
<dbReference type="InterPro" id="IPR025311">
    <property type="entry name" value="DUF4166"/>
</dbReference>